<comment type="caution">
    <text evidence="5">The sequence shown here is derived from an EMBL/GenBank/DDBJ whole genome shotgun (WGS) entry which is preliminary data.</text>
</comment>
<feature type="compositionally biased region" description="Basic and acidic residues" evidence="3">
    <location>
        <begin position="210"/>
        <end position="237"/>
    </location>
</feature>
<dbReference type="PANTHER" id="PTHR47845:SF1">
    <property type="entry name" value="NUCLEAR SPECKLE SPLICING REGULATORY PROTEIN 1 HOMOLOG"/>
    <property type="match status" value="1"/>
</dbReference>
<feature type="region of interest" description="Disordered" evidence="3">
    <location>
        <begin position="193"/>
        <end position="299"/>
    </location>
</feature>
<evidence type="ECO:0000256" key="3">
    <source>
        <dbReference type="SAM" id="MobiDB-lite"/>
    </source>
</evidence>
<comment type="similarity">
    <text evidence="1">Belongs to the NSRP1 family.</text>
</comment>
<feature type="compositionally biased region" description="Basic and acidic residues" evidence="3">
    <location>
        <begin position="258"/>
        <end position="292"/>
    </location>
</feature>
<dbReference type="OrthoDB" id="446635at2759"/>
<accession>A0A2T9ZAU3</accession>
<name>A0A2T9ZAU3_9FUNG</name>
<gene>
    <name evidence="5" type="ORF">BB560_003837</name>
</gene>
<dbReference type="PANTHER" id="PTHR47845">
    <property type="entry name" value="NUCLEAR SPECKLE SPLICING REGULATORY PROTEIN 1 HOMOLOG"/>
    <property type="match status" value="1"/>
</dbReference>
<keyword evidence="2" id="KW-0175">Coiled coil</keyword>
<dbReference type="InterPro" id="IPR018612">
    <property type="entry name" value="NSRP1_N"/>
</dbReference>
<protein>
    <recommendedName>
        <fullName evidence="4">Nuclear speckle splicing regulatory protein 1 N-terminal domain-containing protein</fullName>
    </recommendedName>
</protein>
<feature type="compositionally biased region" description="Basic and acidic residues" evidence="3">
    <location>
        <begin position="95"/>
        <end position="106"/>
    </location>
</feature>
<dbReference type="GO" id="GO:0000381">
    <property type="term" value="P:regulation of alternative mRNA splicing, via spliceosome"/>
    <property type="evidence" value="ECO:0007669"/>
    <property type="project" value="InterPro"/>
</dbReference>
<sequence length="299" mass="33940">MKKQKTFLSKNGAPKELKYGLNLTKPYSNVAFFGEDDDEPSLEDQKNLNLSKSSKVITSTKSFVVDEEPIDPSAYAYDEVYDLMKQKNNKNKQPASEKEAESKEDPGNINMTSFYNNMLSDYDSSNAAATTVSTSLDILEKEKTSNSDVRASGSIEAKTQAEILEEQKRIAAKHGESLLVNLDNKIIDKRQLLSAGLNIPTKAKTHKGSSTKESERNTYQKRPDVSESERNKNERTRRGNAYTKEIERQLLSRKQKIQHKEEQDIEKIASKFSKKNDAKSISDAKLRYEQRKKQAQMPK</sequence>
<reference evidence="5 6" key="1">
    <citation type="journal article" date="2018" name="MBio">
        <title>Comparative Genomics Reveals the Core Gene Toolbox for the Fungus-Insect Symbiosis.</title>
        <authorList>
            <person name="Wang Y."/>
            <person name="Stata M."/>
            <person name="Wang W."/>
            <person name="Stajich J.E."/>
            <person name="White M.M."/>
            <person name="Moncalvo J.M."/>
        </authorList>
    </citation>
    <scope>NUCLEOTIDE SEQUENCE [LARGE SCALE GENOMIC DNA]</scope>
    <source>
        <strain evidence="5 6">SC-DP-2</strain>
    </source>
</reference>
<evidence type="ECO:0000313" key="5">
    <source>
        <dbReference type="EMBL" id="PVV01729.1"/>
    </source>
</evidence>
<dbReference type="Pfam" id="PF09745">
    <property type="entry name" value="NSRP1_N"/>
    <property type="match status" value="1"/>
</dbReference>
<evidence type="ECO:0000313" key="6">
    <source>
        <dbReference type="Proteomes" id="UP000245609"/>
    </source>
</evidence>
<dbReference type="STRING" id="133381.A0A2T9ZAU3"/>
<proteinExistence type="inferred from homology"/>
<dbReference type="EMBL" id="MBFS01000841">
    <property type="protein sequence ID" value="PVV01729.1"/>
    <property type="molecule type" value="Genomic_DNA"/>
</dbReference>
<dbReference type="InterPro" id="IPR053246">
    <property type="entry name" value="NS_splicing_regulatory_protein"/>
</dbReference>
<keyword evidence="6" id="KW-1185">Reference proteome</keyword>
<organism evidence="5 6">
    <name type="scientific">Smittium megazygosporum</name>
    <dbReference type="NCBI Taxonomy" id="133381"/>
    <lineage>
        <taxon>Eukaryota</taxon>
        <taxon>Fungi</taxon>
        <taxon>Fungi incertae sedis</taxon>
        <taxon>Zoopagomycota</taxon>
        <taxon>Kickxellomycotina</taxon>
        <taxon>Harpellomycetes</taxon>
        <taxon>Harpellales</taxon>
        <taxon>Legeriomycetaceae</taxon>
        <taxon>Smittium</taxon>
    </lineage>
</organism>
<dbReference type="AlphaFoldDB" id="A0A2T9ZAU3"/>
<feature type="region of interest" description="Disordered" evidence="3">
    <location>
        <begin position="87"/>
        <end position="109"/>
    </location>
</feature>
<dbReference type="Proteomes" id="UP000245609">
    <property type="component" value="Unassembled WGS sequence"/>
</dbReference>
<feature type="domain" description="Nuclear speckle splicing regulatory protein 1 N-terminal" evidence="4">
    <location>
        <begin position="68"/>
        <end position="103"/>
    </location>
</feature>
<evidence type="ECO:0000256" key="2">
    <source>
        <dbReference type="ARBA" id="ARBA00023054"/>
    </source>
</evidence>
<evidence type="ECO:0000256" key="1">
    <source>
        <dbReference type="ARBA" id="ARBA00010126"/>
    </source>
</evidence>
<evidence type="ECO:0000259" key="4">
    <source>
        <dbReference type="Pfam" id="PF09745"/>
    </source>
</evidence>